<evidence type="ECO:0000256" key="3">
    <source>
        <dbReference type="ARBA" id="ARBA00022840"/>
    </source>
</evidence>
<evidence type="ECO:0000256" key="4">
    <source>
        <dbReference type="ARBA" id="ARBA00023186"/>
    </source>
</evidence>
<dbReference type="EMBL" id="AP028654">
    <property type="protein sequence ID" value="BEP30162.1"/>
    <property type="molecule type" value="Genomic_DNA"/>
</dbReference>
<dbReference type="InterPro" id="IPR001943">
    <property type="entry name" value="UVR_dom"/>
</dbReference>
<evidence type="ECO:0000256" key="1">
    <source>
        <dbReference type="ARBA" id="ARBA00022737"/>
    </source>
</evidence>
<dbReference type="InterPro" id="IPR003593">
    <property type="entry name" value="AAA+_ATPase"/>
</dbReference>
<dbReference type="CDD" id="cd00009">
    <property type="entry name" value="AAA"/>
    <property type="match status" value="1"/>
</dbReference>
<keyword evidence="10" id="KW-1185">Reference proteome</keyword>
<feature type="domain" description="Clp R" evidence="8">
    <location>
        <begin position="4"/>
        <end position="145"/>
    </location>
</feature>
<dbReference type="PROSITE" id="PS51903">
    <property type="entry name" value="CLP_R"/>
    <property type="match status" value="1"/>
</dbReference>
<dbReference type="RefSeq" id="WP_338535761.1">
    <property type="nucleotide sequence ID" value="NZ_AP028654.1"/>
</dbReference>
<dbReference type="PANTHER" id="PTHR11638:SF18">
    <property type="entry name" value="HEAT SHOCK PROTEIN 104"/>
    <property type="match status" value="1"/>
</dbReference>
<dbReference type="SMART" id="SM01086">
    <property type="entry name" value="ClpB_D2-small"/>
    <property type="match status" value="1"/>
</dbReference>
<dbReference type="SUPFAM" id="SSF52540">
    <property type="entry name" value="P-loop containing nucleoside triphosphate hydrolases"/>
    <property type="match status" value="2"/>
</dbReference>
<dbReference type="InterPro" id="IPR003959">
    <property type="entry name" value="ATPase_AAA_core"/>
</dbReference>
<dbReference type="InterPro" id="IPR004176">
    <property type="entry name" value="Clp_R_N"/>
</dbReference>
<dbReference type="AlphaFoldDB" id="A0AAU9EDM0"/>
<keyword evidence="2 6" id="KW-0547">Nucleotide-binding</keyword>
<evidence type="ECO:0000313" key="10">
    <source>
        <dbReference type="Proteomes" id="UP001321786"/>
    </source>
</evidence>
<dbReference type="PROSITE" id="PS00871">
    <property type="entry name" value="CLPAB_2"/>
    <property type="match status" value="1"/>
</dbReference>
<organism evidence="9 10">
    <name type="scientific">Helicovermis profundi</name>
    <dbReference type="NCBI Taxonomy" id="3065157"/>
    <lineage>
        <taxon>Bacteria</taxon>
        <taxon>Bacillati</taxon>
        <taxon>Bacillota</taxon>
        <taxon>Clostridia</taxon>
        <taxon>Helicovermis</taxon>
    </lineage>
</organism>
<name>A0AAU9EDM0_9FIRM</name>
<dbReference type="FunFam" id="3.40.50.300:FF:000010">
    <property type="entry name" value="Chaperone clpB 1, putative"/>
    <property type="match status" value="1"/>
</dbReference>
<feature type="domain" description="UVR" evidence="7">
    <location>
        <begin position="414"/>
        <end position="449"/>
    </location>
</feature>
<dbReference type="Pfam" id="PF07724">
    <property type="entry name" value="AAA_2"/>
    <property type="match status" value="1"/>
</dbReference>
<dbReference type="GO" id="GO:0006508">
    <property type="term" value="P:proteolysis"/>
    <property type="evidence" value="ECO:0007669"/>
    <property type="project" value="UniProtKB-KW"/>
</dbReference>
<keyword evidence="1 5" id="KW-0677">Repeat</keyword>
<dbReference type="Pfam" id="PF02861">
    <property type="entry name" value="Clp_N"/>
    <property type="match status" value="1"/>
</dbReference>
<dbReference type="InterPro" id="IPR028299">
    <property type="entry name" value="ClpA/B_CS2"/>
</dbReference>
<dbReference type="Pfam" id="PF17871">
    <property type="entry name" value="AAA_lid_9"/>
    <property type="match status" value="1"/>
</dbReference>
<dbReference type="PROSITE" id="PS00870">
    <property type="entry name" value="CLPAB_1"/>
    <property type="match status" value="1"/>
</dbReference>
<dbReference type="InterPro" id="IPR027417">
    <property type="entry name" value="P-loop_NTPase"/>
</dbReference>
<dbReference type="PANTHER" id="PTHR11638">
    <property type="entry name" value="ATP-DEPENDENT CLP PROTEASE"/>
    <property type="match status" value="1"/>
</dbReference>
<dbReference type="GO" id="GO:0034605">
    <property type="term" value="P:cellular response to heat"/>
    <property type="evidence" value="ECO:0007669"/>
    <property type="project" value="TreeGrafter"/>
</dbReference>
<dbReference type="Gene3D" id="4.10.860.10">
    <property type="entry name" value="UVR domain"/>
    <property type="match status" value="1"/>
</dbReference>
<dbReference type="InterPro" id="IPR001270">
    <property type="entry name" value="ClpA/B"/>
</dbReference>
<dbReference type="SMART" id="SM00382">
    <property type="entry name" value="AAA"/>
    <property type="match status" value="2"/>
</dbReference>
<reference evidence="9 10" key="1">
    <citation type="submission" date="2023-08" db="EMBL/GenBank/DDBJ databases">
        <title>Helicovermis profunda gen. nov., sp. nov., a novel mesophilic, fermentative bacterium within the Bacillota from a deep-sea hydrothermal vent chimney.</title>
        <authorList>
            <person name="Miyazaki U."/>
            <person name="Mizutani D."/>
            <person name="Hashimoto Y."/>
            <person name="Tame A."/>
            <person name="Sawayama S."/>
            <person name="Miyazaki J."/>
            <person name="Takai K."/>
            <person name="Nakagawa S."/>
        </authorList>
    </citation>
    <scope>NUCLEOTIDE SEQUENCE [LARGE SCALE GENOMIC DNA]</scope>
    <source>
        <strain evidence="9 10">S502</strain>
    </source>
</reference>
<keyword evidence="9" id="KW-0645">Protease</keyword>
<dbReference type="Proteomes" id="UP001321786">
    <property type="component" value="Chromosome"/>
</dbReference>
<dbReference type="PRINTS" id="PR00300">
    <property type="entry name" value="CLPPROTEASEA"/>
</dbReference>
<evidence type="ECO:0000313" key="9">
    <source>
        <dbReference type="EMBL" id="BEP30162.1"/>
    </source>
</evidence>
<evidence type="ECO:0000256" key="2">
    <source>
        <dbReference type="ARBA" id="ARBA00022741"/>
    </source>
</evidence>
<keyword evidence="9" id="KW-0378">Hydrolase</keyword>
<comment type="similarity">
    <text evidence="6">Belongs to the ClpA/ClpB family.</text>
</comment>
<dbReference type="InterPro" id="IPR036628">
    <property type="entry name" value="Clp_N_dom_sf"/>
</dbReference>
<evidence type="ECO:0000259" key="8">
    <source>
        <dbReference type="PROSITE" id="PS51903"/>
    </source>
</evidence>
<proteinExistence type="inferred from homology"/>
<dbReference type="Pfam" id="PF00004">
    <property type="entry name" value="AAA"/>
    <property type="match status" value="1"/>
</dbReference>
<dbReference type="Gene3D" id="3.40.50.300">
    <property type="entry name" value="P-loop containing nucleotide triphosphate hydrolases"/>
    <property type="match status" value="2"/>
</dbReference>
<dbReference type="SUPFAM" id="SSF81923">
    <property type="entry name" value="Double Clp-N motif"/>
    <property type="match status" value="1"/>
</dbReference>
<dbReference type="GO" id="GO:0005524">
    <property type="term" value="F:ATP binding"/>
    <property type="evidence" value="ECO:0007669"/>
    <property type="project" value="UniProtKB-KW"/>
</dbReference>
<dbReference type="Gene3D" id="1.10.8.60">
    <property type="match status" value="2"/>
</dbReference>
<gene>
    <name evidence="9" type="ORF">HLPR_24930</name>
</gene>
<dbReference type="GO" id="GO:0005737">
    <property type="term" value="C:cytoplasm"/>
    <property type="evidence" value="ECO:0007669"/>
    <property type="project" value="TreeGrafter"/>
</dbReference>
<dbReference type="KEGG" id="hprf:HLPR_24930"/>
<dbReference type="InterPro" id="IPR018368">
    <property type="entry name" value="ClpA/B_CS1"/>
</dbReference>
<dbReference type="Gene3D" id="1.10.1780.10">
    <property type="entry name" value="Clp, N-terminal domain"/>
    <property type="match status" value="1"/>
</dbReference>
<accession>A0AAU9EDM0</accession>
<keyword evidence="3 6" id="KW-0067">ATP-binding</keyword>
<dbReference type="InterPro" id="IPR050130">
    <property type="entry name" value="ClpA_ClpB"/>
</dbReference>
<dbReference type="PROSITE" id="PS50151">
    <property type="entry name" value="UVR"/>
    <property type="match status" value="1"/>
</dbReference>
<dbReference type="GO" id="GO:0008233">
    <property type="term" value="F:peptidase activity"/>
    <property type="evidence" value="ECO:0007669"/>
    <property type="project" value="UniProtKB-KW"/>
</dbReference>
<dbReference type="Pfam" id="PF10431">
    <property type="entry name" value="ClpB_D2-small"/>
    <property type="match status" value="1"/>
</dbReference>
<evidence type="ECO:0000256" key="5">
    <source>
        <dbReference type="PROSITE-ProRule" id="PRU01251"/>
    </source>
</evidence>
<sequence length="808" mass="92408">MSFFNKFSKNAREILDASFEEANLLNHYYVGVEHIFLAILKIENGSVYDLFKNYGFNLESTRMEIIKKVGRGKVESYVDGYTPRAMKCLERSYKHSLLLGKKEVQVEDIAYSISYERESILEEIMESKINNFEEFRMNLSKNKKIKMNDVKENDSNYTNLNKYAIDITKYAADNRLDPVVGRDDEIKRIIQVLLRRTKKNPCIIGESGVGKTALVEGLAKKIVSGKVPKILKNKRILSLNISNVVAGSKYRGEFEKRLNGILEEVKLANNVILFIDEIHSIVGAGGAEGAVDASSILKPSLSRGELQIIGATTISEYKKYIERDSAFERRLQPILIDEPKINKAIEILFTLKERYENHHRVRFTKEAIVLAVNLSSRYINDRFLPDKAIDVLDEAAAKKRMEFNETNNKTIIYENKLREIRIEKGNAIKMYDFEKAAILRDEERNVIEKIEEFKLDEVVKEEKYIKVDANDIEKIISEWTAIPVSKLEEEETEKLKNLEILIKEKIIGQDDAIKSIASSIKRSRIGLSSPNRPIGSFIFLGPTGVGKTELSKVLTLILFGSLNSLIRVDMSEYMESHTISKLIGSPPGYQGHEEGGQLTEIIRLKPYSVILFDEIEKAHKDIFNILLQILDDGILTDAKGRKINFKNTVIIMTSNLGAEKFANKKFLGFMEDINSKGYENMKQIMFEELKLFFKPEFINRVDDIVVFKKLKINDIYKITNILLADLVERVEKLKIIMFITNEAKKYIGDIGFSDIYGARPLKRIIAKHLENKITEMILNELLSEGDILKVSLVNNELKFDVEVKNGEG</sequence>
<evidence type="ECO:0000256" key="6">
    <source>
        <dbReference type="RuleBase" id="RU004432"/>
    </source>
</evidence>
<protein>
    <submittedName>
        <fullName evidence="9">ATP-dependent Clp protease ATP-binding subunit</fullName>
    </submittedName>
</protein>
<dbReference type="CDD" id="cd19499">
    <property type="entry name" value="RecA-like_ClpB_Hsp104-like"/>
    <property type="match status" value="1"/>
</dbReference>
<dbReference type="InterPro" id="IPR019489">
    <property type="entry name" value="Clp_ATPase_C"/>
</dbReference>
<dbReference type="FunFam" id="3.40.50.300:FF:000025">
    <property type="entry name" value="ATP-dependent Clp protease subunit"/>
    <property type="match status" value="1"/>
</dbReference>
<keyword evidence="4 6" id="KW-0143">Chaperone</keyword>
<evidence type="ECO:0000259" key="7">
    <source>
        <dbReference type="PROSITE" id="PS50151"/>
    </source>
</evidence>
<dbReference type="InterPro" id="IPR041546">
    <property type="entry name" value="ClpA/ClpB_AAA_lid"/>
</dbReference>
<dbReference type="GO" id="GO:0016887">
    <property type="term" value="F:ATP hydrolysis activity"/>
    <property type="evidence" value="ECO:0007669"/>
    <property type="project" value="InterPro"/>
</dbReference>